<dbReference type="Pfam" id="PF25858">
    <property type="entry name" value="DUF7958"/>
    <property type="match status" value="2"/>
</dbReference>
<evidence type="ECO:0000313" key="2">
    <source>
        <dbReference type="EMBL" id="ADD04383.1"/>
    </source>
</evidence>
<dbReference type="STRING" id="547559.Nmag_0799"/>
<protein>
    <submittedName>
        <fullName evidence="2">Uncharacterized protein</fullName>
    </submittedName>
</protein>
<reference evidence="2 3" key="2">
    <citation type="journal article" date="2012" name="BMC Genomics">
        <title>A comparative genomics perspective on the genetic content of the alkaliphilic haloarchaeon Natrialba magadii ATCC 43099T.</title>
        <authorList>
            <person name="Siddaramappa S."/>
            <person name="Challacombe J.F."/>
            <person name="Decastro R.E."/>
            <person name="Pfeiffer F."/>
            <person name="Sastre D.E."/>
            <person name="Gimenez M.I."/>
            <person name="Paggi R.A."/>
            <person name="Detter J.C."/>
            <person name="Davenport K.W."/>
            <person name="Goodwin L.A."/>
            <person name="Kyrpides N."/>
            <person name="Tapia R."/>
            <person name="Pitluck S."/>
            <person name="Lucas S."/>
            <person name="Woyke T."/>
            <person name="Maupin-Furlow J.A."/>
        </authorList>
    </citation>
    <scope>NUCLEOTIDE SEQUENCE [LARGE SCALE GENOMIC DNA]</scope>
    <source>
        <strain evidence="3">ATCC 43099 / DSM 3394 / CCM 3739 / CIP 104546 / IAM 13178 / JCM 8861 / NBRC 102185 / NCIMB 2190 / MS3</strain>
    </source>
</reference>
<feature type="region of interest" description="Disordered" evidence="1">
    <location>
        <begin position="37"/>
        <end position="56"/>
    </location>
</feature>
<dbReference type="AlphaFoldDB" id="D3T025"/>
<evidence type="ECO:0000256" key="1">
    <source>
        <dbReference type="SAM" id="MobiDB-lite"/>
    </source>
</evidence>
<name>D3T025_NATMM</name>
<sequence length="250" mass="28547">MQANVIGIKEGVIGVEVIDPRGNSHLIELAVDNEDADDFHGQDTYPHSSGERDNEEERLMNQVFARARFEAHTQTEYDILRSGWDPTQLRRGIDALERISDDEFDDLFYEYYMALHDPTRLKDEYDIGPDTAEVGGNPRIALVIKSFCIDDQNEIVNDLPLFVFYSSEQADKNYTAGPDPDCPSGTTEIPSMLPPFKDAPEDFVYPEDFRGLMINNLICQIRDVYRNMGERPPKQYDIDGFGKPHGNFDR</sequence>
<dbReference type="Proteomes" id="UP000001879">
    <property type="component" value="Chromosome"/>
</dbReference>
<keyword evidence="3" id="KW-1185">Reference proteome</keyword>
<dbReference type="InterPro" id="IPR058264">
    <property type="entry name" value="DUF7958"/>
</dbReference>
<evidence type="ECO:0000313" key="3">
    <source>
        <dbReference type="Proteomes" id="UP000001879"/>
    </source>
</evidence>
<dbReference type="EMBL" id="CP001932">
    <property type="protein sequence ID" value="ADD04383.1"/>
    <property type="molecule type" value="Genomic_DNA"/>
</dbReference>
<organism evidence="2 3">
    <name type="scientific">Natrialba magadii (strain ATCC 43099 / DSM 3394 / CCM 3739 / CIP 104546 / IAM 13178 / JCM 8861 / NBRC 102185 / NCIMB 2190 / MS3)</name>
    <name type="common">Natronobacterium magadii</name>
    <dbReference type="NCBI Taxonomy" id="547559"/>
    <lineage>
        <taxon>Archaea</taxon>
        <taxon>Methanobacteriati</taxon>
        <taxon>Methanobacteriota</taxon>
        <taxon>Stenosarchaea group</taxon>
        <taxon>Halobacteria</taxon>
        <taxon>Halobacteriales</taxon>
        <taxon>Natrialbaceae</taxon>
        <taxon>Natrialba</taxon>
    </lineage>
</organism>
<reference evidence="3" key="1">
    <citation type="submission" date="2010-02" db="EMBL/GenBank/DDBJ databases">
        <title>Complete sequence of chromosome of Natrialba magadii ATCC 43099.</title>
        <authorList>
            <consortium name="US DOE Joint Genome Institute"/>
            <person name="Lucas S."/>
            <person name="Copeland A."/>
            <person name="Lapidus A."/>
            <person name="Cheng J.-F."/>
            <person name="Bruce D."/>
            <person name="Goodwin L."/>
            <person name="Pitluck S."/>
            <person name="Davenport K."/>
            <person name="Saunders E."/>
            <person name="Detter J.C."/>
            <person name="Han C."/>
            <person name="Tapia R."/>
            <person name="Land M."/>
            <person name="Hauser L."/>
            <person name="Kyrpides N."/>
            <person name="Mikhailova N."/>
            <person name="De Castro R.E."/>
            <person name="Maupin-Furlow J.A."/>
            <person name="Woyke T."/>
        </authorList>
    </citation>
    <scope>NUCLEOTIDE SEQUENCE [LARGE SCALE GENOMIC DNA]</scope>
    <source>
        <strain evidence="3">ATCC 43099 / DSM 3394 / CCM 3739 / CIP 104546 / IAM 13178 / JCM 8861 / NBRC 102185 / NCIMB 2190 / MS3</strain>
    </source>
</reference>
<dbReference type="GeneID" id="8823628"/>
<dbReference type="HOGENOM" id="CLU_1227629_0_0_2"/>
<dbReference type="KEGG" id="nmg:Nmag_0799"/>
<gene>
    <name evidence="2" type="ordered locus">Nmag_0799</name>
</gene>
<dbReference type="eggNOG" id="arCOG10882">
    <property type="taxonomic scope" value="Archaea"/>
</dbReference>
<accession>D3T025</accession>
<dbReference type="RefSeq" id="WP_012996419.1">
    <property type="nucleotide sequence ID" value="NC_013922.1"/>
</dbReference>
<proteinExistence type="predicted"/>
<dbReference type="PaxDb" id="547559-Nmag_0799"/>